<evidence type="ECO:0000313" key="1">
    <source>
        <dbReference type="EMBL" id="JAD74943.1"/>
    </source>
</evidence>
<organism evidence="1">
    <name type="scientific">Arundo donax</name>
    <name type="common">Giant reed</name>
    <name type="synonym">Donax arundinaceus</name>
    <dbReference type="NCBI Taxonomy" id="35708"/>
    <lineage>
        <taxon>Eukaryota</taxon>
        <taxon>Viridiplantae</taxon>
        <taxon>Streptophyta</taxon>
        <taxon>Embryophyta</taxon>
        <taxon>Tracheophyta</taxon>
        <taxon>Spermatophyta</taxon>
        <taxon>Magnoliopsida</taxon>
        <taxon>Liliopsida</taxon>
        <taxon>Poales</taxon>
        <taxon>Poaceae</taxon>
        <taxon>PACMAD clade</taxon>
        <taxon>Arundinoideae</taxon>
        <taxon>Arundineae</taxon>
        <taxon>Arundo</taxon>
    </lineage>
</organism>
<accession>A0A0A9CKG2</accession>
<proteinExistence type="predicted"/>
<reference evidence="1" key="1">
    <citation type="submission" date="2014-09" db="EMBL/GenBank/DDBJ databases">
        <authorList>
            <person name="Magalhaes I.L.F."/>
            <person name="Oliveira U."/>
            <person name="Santos F.R."/>
            <person name="Vidigal T.H.D.A."/>
            <person name="Brescovit A.D."/>
            <person name="Santos A.J."/>
        </authorList>
    </citation>
    <scope>NUCLEOTIDE SEQUENCE</scope>
    <source>
        <tissue evidence="1">Shoot tissue taken approximately 20 cm above the soil surface</tissue>
    </source>
</reference>
<sequence>MVKVEHSCQLGMQGGSPGHPGRHHWCTLSSAPLMLSGPALHHLLCLPLSPPHPMLKVRDTLQEQRCMEMR</sequence>
<reference evidence="1" key="2">
    <citation type="journal article" date="2015" name="Data Brief">
        <title>Shoot transcriptome of the giant reed, Arundo donax.</title>
        <authorList>
            <person name="Barrero R.A."/>
            <person name="Guerrero F.D."/>
            <person name="Moolhuijzen P."/>
            <person name="Goolsby J.A."/>
            <person name="Tidwell J."/>
            <person name="Bellgard S.E."/>
            <person name="Bellgard M.I."/>
        </authorList>
    </citation>
    <scope>NUCLEOTIDE SEQUENCE</scope>
    <source>
        <tissue evidence="1">Shoot tissue taken approximately 20 cm above the soil surface</tissue>
    </source>
</reference>
<protein>
    <submittedName>
        <fullName evidence="1">Uncharacterized protein</fullName>
    </submittedName>
</protein>
<dbReference type="AlphaFoldDB" id="A0A0A9CKG2"/>
<name>A0A0A9CKG2_ARUDO</name>
<dbReference type="EMBL" id="GBRH01222952">
    <property type="protein sequence ID" value="JAD74943.1"/>
    <property type="molecule type" value="Transcribed_RNA"/>
</dbReference>